<dbReference type="RefSeq" id="WP_345083266.1">
    <property type="nucleotide sequence ID" value="NZ_BAABFA010000015.1"/>
</dbReference>
<dbReference type="EMBL" id="BAABFA010000015">
    <property type="protein sequence ID" value="GAA4467233.1"/>
    <property type="molecule type" value="Genomic_DNA"/>
</dbReference>
<comment type="cofactor">
    <cofactor evidence="6">
        <name>Zn(2+)</name>
        <dbReference type="ChEBI" id="CHEBI:29105"/>
    </cofactor>
    <text evidence="6">Binds 1 zinc ion per subunit.</text>
</comment>
<evidence type="ECO:0000256" key="1">
    <source>
        <dbReference type="ARBA" id="ARBA00022670"/>
    </source>
</evidence>
<keyword evidence="11" id="KW-1185">Reference proteome</keyword>
<keyword evidence="3 6" id="KW-0378">Hydrolase</keyword>
<evidence type="ECO:0000256" key="7">
    <source>
        <dbReference type="SAM" id="MobiDB-lite"/>
    </source>
</evidence>
<protein>
    <recommendedName>
        <fullName evidence="9">Peptidase M48 domain-containing protein</fullName>
    </recommendedName>
</protein>
<evidence type="ECO:0000256" key="3">
    <source>
        <dbReference type="ARBA" id="ARBA00022801"/>
    </source>
</evidence>
<keyword evidence="8" id="KW-0812">Transmembrane</keyword>
<keyword evidence="8" id="KW-1133">Transmembrane helix</keyword>
<evidence type="ECO:0000259" key="9">
    <source>
        <dbReference type="Pfam" id="PF01435"/>
    </source>
</evidence>
<evidence type="ECO:0000256" key="5">
    <source>
        <dbReference type="ARBA" id="ARBA00023049"/>
    </source>
</evidence>
<evidence type="ECO:0000313" key="10">
    <source>
        <dbReference type="EMBL" id="GAA4467233.1"/>
    </source>
</evidence>
<proteinExistence type="inferred from homology"/>
<evidence type="ECO:0000256" key="6">
    <source>
        <dbReference type="RuleBase" id="RU003983"/>
    </source>
</evidence>
<dbReference type="PANTHER" id="PTHR22726:SF1">
    <property type="entry name" value="METALLOENDOPEPTIDASE OMA1, MITOCHONDRIAL"/>
    <property type="match status" value="1"/>
</dbReference>
<dbReference type="PANTHER" id="PTHR22726">
    <property type="entry name" value="METALLOENDOPEPTIDASE OMA1"/>
    <property type="match status" value="1"/>
</dbReference>
<evidence type="ECO:0000256" key="2">
    <source>
        <dbReference type="ARBA" id="ARBA00022723"/>
    </source>
</evidence>
<keyword evidence="4 6" id="KW-0862">Zinc</keyword>
<dbReference type="Proteomes" id="UP001500067">
    <property type="component" value="Unassembled WGS sequence"/>
</dbReference>
<feature type="compositionally biased region" description="Acidic residues" evidence="7">
    <location>
        <begin position="266"/>
        <end position="278"/>
    </location>
</feature>
<keyword evidence="5 6" id="KW-0482">Metalloprotease</keyword>
<keyword evidence="8" id="KW-0472">Membrane</keyword>
<comment type="caution">
    <text evidence="10">The sequence shown here is derived from an EMBL/GenBank/DDBJ whole genome shotgun (WGS) entry which is preliminary data.</text>
</comment>
<dbReference type="InterPro" id="IPR001915">
    <property type="entry name" value="Peptidase_M48"/>
</dbReference>
<reference evidence="11" key="1">
    <citation type="journal article" date="2019" name="Int. J. Syst. Evol. Microbiol.">
        <title>The Global Catalogue of Microorganisms (GCM) 10K type strain sequencing project: providing services to taxonomists for standard genome sequencing and annotation.</title>
        <authorList>
            <consortium name="The Broad Institute Genomics Platform"/>
            <consortium name="The Broad Institute Genome Sequencing Center for Infectious Disease"/>
            <person name="Wu L."/>
            <person name="Ma J."/>
        </authorList>
    </citation>
    <scope>NUCLEOTIDE SEQUENCE [LARGE SCALE GENOMIC DNA]</scope>
    <source>
        <strain evidence="11">JCM 32105</strain>
    </source>
</reference>
<evidence type="ECO:0000256" key="8">
    <source>
        <dbReference type="SAM" id="Phobius"/>
    </source>
</evidence>
<name>A0ABP8NK54_9BACT</name>
<evidence type="ECO:0000256" key="4">
    <source>
        <dbReference type="ARBA" id="ARBA00022833"/>
    </source>
</evidence>
<feature type="domain" description="Peptidase M48" evidence="9">
    <location>
        <begin position="73"/>
        <end position="236"/>
    </location>
</feature>
<feature type="transmembrane region" description="Helical" evidence="8">
    <location>
        <begin position="6"/>
        <end position="22"/>
    </location>
</feature>
<dbReference type="CDD" id="cd07332">
    <property type="entry name" value="M48C_Oma1_like"/>
    <property type="match status" value="1"/>
</dbReference>
<dbReference type="InterPro" id="IPR051156">
    <property type="entry name" value="Mito/Outer_Membr_Metalloprot"/>
</dbReference>
<organism evidence="10 11">
    <name type="scientific">Nemorincola caseinilytica</name>
    <dbReference type="NCBI Taxonomy" id="2054315"/>
    <lineage>
        <taxon>Bacteria</taxon>
        <taxon>Pseudomonadati</taxon>
        <taxon>Bacteroidota</taxon>
        <taxon>Chitinophagia</taxon>
        <taxon>Chitinophagales</taxon>
        <taxon>Chitinophagaceae</taxon>
        <taxon>Nemorincola</taxon>
    </lineage>
</organism>
<sequence length="286" mass="31886">MEKALFQFMAIVAIFLMVWFGLSKVDYVRIFRLQNMSKRTEKKIGELVMRTIERTEDVIKDDSTQVILNKIRDRISSGSNAPTNIQVHLVRKGDVNAFALPGNHLIIYTGLITRCDSAEELCGVMAHEIGHITLDHVIKRLGSELGISVLASMASGGNTATVAQVIKTLSSSAFERGQESEADAFAVNCLQKARVSPEGFAVFMNKMAKMQEDIPKQMEWISSHPDSRNRVVAIRDLIKENGSYTPVLTEEEWQILRRAAAANAPLEEESFEEEDSESDTTTAVHK</sequence>
<accession>A0ABP8NK54</accession>
<keyword evidence="2" id="KW-0479">Metal-binding</keyword>
<comment type="similarity">
    <text evidence="6">Belongs to the peptidase M48 family.</text>
</comment>
<gene>
    <name evidence="10" type="ORF">GCM10023093_22740</name>
</gene>
<evidence type="ECO:0000313" key="11">
    <source>
        <dbReference type="Proteomes" id="UP001500067"/>
    </source>
</evidence>
<dbReference type="Gene3D" id="3.30.2010.10">
    <property type="entry name" value="Metalloproteases ('zincins'), catalytic domain"/>
    <property type="match status" value="1"/>
</dbReference>
<keyword evidence="1 6" id="KW-0645">Protease</keyword>
<dbReference type="Pfam" id="PF01435">
    <property type="entry name" value="Peptidase_M48"/>
    <property type="match status" value="1"/>
</dbReference>
<feature type="region of interest" description="Disordered" evidence="7">
    <location>
        <begin position="264"/>
        <end position="286"/>
    </location>
</feature>